<proteinExistence type="predicted"/>
<dbReference type="InterPro" id="IPR045339">
    <property type="entry name" value="DUF6534"/>
</dbReference>
<name>M2PRZ9_CERS8</name>
<gene>
    <name evidence="4" type="ORF">CERSUDRAFT_72555</name>
</gene>
<evidence type="ECO:0000256" key="2">
    <source>
        <dbReference type="SAM" id="SignalP"/>
    </source>
</evidence>
<dbReference type="EMBL" id="KB445794">
    <property type="protein sequence ID" value="EMD39399.1"/>
    <property type="molecule type" value="Genomic_DNA"/>
</dbReference>
<feature type="transmembrane region" description="Helical" evidence="1">
    <location>
        <begin position="88"/>
        <end position="109"/>
    </location>
</feature>
<dbReference type="Proteomes" id="UP000016930">
    <property type="component" value="Unassembled WGS sequence"/>
</dbReference>
<dbReference type="AlphaFoldDB" id="M2PRZ9"/>
<keyword evidence="1" id="KW-1133">Transmembrane helix</keyword>
<feature type="signal peptide" evidence="2">
    <location>
        <begin position="1"/>
        <end position="16"/>
    </location>
</feature>
<dbReference type="STRING" id="914234.M2PRZ9"/>
<evidence type="ECO:0000313" key="5">
    <source>
        <dbReference type="Proteomes" id="UP000016930"/>
    </source>
</evidence>
<feature type="domain" description="DUF6534" evidence="3">
    <location>
        <begin position="152"/>
        <end position="226"/>
    </location>
</feature>
<keyword evidence="1" id="KW-0812">Transmembrane</keyword>
<feature type="transmembrane region" description="Helical" evidence="1">
    <location>
        <begin position="203"/>
        <end position="224"/>
    </location>
</feature>
<feature type="transmembrane region" description="Helical" evidence="1">
    <location>
        <begin position="145"/>
        <end position="168"/>
    </location>
</feature>
<dbReference type="Pfam" id="PF20152">
    <property type="entry name" value="DUF6534"/>
    <property type="match status" value="1"/>
</dbReference>
<organism evidence="4 5">
    <name type="scientific">Ceriporiopsis subvermispora (strain B)</name>
    <name type="common">White-rot fungus</name>
    <name type="synonym">Gelatoporia subvermispora</name>
    <dbReference type="NCBI Taxonomy" id="914234"/>
    <lineage>
        <taxon>Eukaryota</taxon>
        <taxon>Fungi</taxon>
        <taxon>Dikarya</taxon>
        <taxon>Basidiomycota</taxon>
        <taxon>Agaricomycotina</taxon>
        <taxon>Agaricomycetes</taxon>
        <taxon>Polyporales</taxon>
        <taxon>Gelatoporiaceae</taxon>
        <taxon>Gelatoporia</taxon>
    </lineage>
</organism>
<evidence type="ECO:0000313" key="4">
    <source>
        <dbReference type="EMBL" id="EMD39399.1"/>
    </source>
</evidence>
<keyword evidence="1" id="KW-0472">Membrane</keyword>
<keyword evidence="5" id="KW-1185">Reference proteome</keyword>
<keyword evidence="2" id="KW-0732">Signal</keyword>
<feature type="chain" id="PRO_5004022391" description="DUF6534 domain-containing protein" evidence="2">
    <location>
        <begin position="17"/>
        <end position="286"/>
    </location>
</feature>
<evidence type="ECO:0000256" key="1">
    <source>
        <dbReference type="SAM" id="Phobius"/>
    </source>
</evidence>
<dbReference type="HOGENOM" id="CLU_046025_5_4_1"/>
<accession>M2PRZ9</accession>
<reference evidence="4 5" key="1">
    <citation type="journal article" date="2012" name="Proc. Natl. Acad. Sci. U.S.A.">
        <title>Comparative genomics of Ceriporiopsis subvermispora and Phanerochaete chrysosporium provide insight into selective ligninolysis.</title>
        <authorList>
            <person name="Fernandez-Fueyo E."/>
            <person name="Ruiz-Duenas F.J."/>
            <person name="Ferreira P."/>
            <person name="Floudas D."/>
            <person name="Hibbett D.S."/>
            <person name="Canessa P."/>
            <person name="Larrondo L.F."/>
            <person name="James T.Y."/>
            <person name="Seelenfreund D."/>
            <person name="Lobos S."/>
            <person name="Polanco R."/>
            <person name="Tello M."/>
            <person name="Honda Y."/>
            <person name="Watanabe T."/>
            <person name="Watanabe T."/>
            <person name="Ryu J.S."/>
            <person name="Kubicek C.P."/>
            <person name="Schmoll M."/>
            <person name="Gaskell J."/>
            <person name="Hammel K.E."/>
            <person name="St John F.J."/>
            <person name="Vanden Wymelenberg A."/>
            <person name="Sabat G."/>
            <person name="Splinter BonDurant S."/>
            <person name="Syed K."/>
            <person name="Yadav J.S."/>
            <person name="Doddapaneni H."/>
            <person name="Subramanian V."/>
            <person name="Lavin J.L."/>
            <person name="Oguiza J.A."/>
            <person name="Perez G."/>
            <person name="Pisabarro A.G."/>
            <person name="Ramirez L."/>
            <person name="Santoyo F."/>
            <person name="Master E."/>
            <person name="Coutinho P.M."/>
            <person name="Henrissat B."/>
            <person name="Lombard V."/>
            <person name="Magnuson J.K."/>
            <person name="Kuees U."/>
            <person name="Hori C."/>
            <person name="Igarashi K."/>
            <person name="Samejima M."/>
            <person name="Held B.W."/>
            <person name="Barry K.W."/>
            <person name="LaButti K.M."/>
            <person name="Lapidus A."/>
            <person name="Lindquist E.A."/>
            <person name="Lucas S.M."/>
            <person name="Riley R."/>
            <person name="Salamov A.A."/>
            <person name="Hoffmeister D."/>
            <person name="Schwenk D."/>
            <person name="Hadar Y."/>
            <person name="Yarden O."/>
            <person name="de Vries R.P."/>
            <person name="Wiebenga A."/>
            <person name="Stenlid J."/>
            <person name="Eastwood D."/>
            <person name="Grigoriev I.V."/>
            <person name="Berka R.M."/>
            <person name="Blanchette R.A."/>
            <person name="Kersten P."/>
            <person name="Martinez A.T."/>
            <person name="Vicuna R."/>
            <person name="Cullen D."/>
        </authorList>
    </citation>
    <scope>NUCLEOTIDE SEQUENCE [LARGE SCALE GENOMIC DNA]</scope>
    <source>
        <strain evidence="4 5">B</strain>
    </source>
</reference>
<evidence type="ECO:0000259" key="3">
    <source>
        <dbReference type="Pfam" id="PF20152"/>
    </source>
</evidence>
<protein>
    <recommendedName>
        <fullName evidence="3">DUF6534 domain-containing protein</fullName>
    </recommendedName>
</protein>
<sequence length="286" mass="32669">MHCFIWMAHWVPLSLLQWSHLPSLFGMTTIQPYIYLHHSDGDSRVFKAILTQLLIDSEDRLSLAFICHLAYTYAVTEFCNPLGLLREIWSVFATVYVTAVMDFCVRSIFCIRIWKFSNKNWFVTTPIMICTFGELGYSHTAQAEYYVAFMSSIVANTLVVICQIIFLWKRRSKVPATQSMIRTMMIYSINTGLWATVSQNFAYIAIFMALPTLLFNALLATLNARQELREIAREKGEMIAIPLSTMPPTGSTMTADVRDIRSDRTLSSIPICITKKVEVEREGSIV</sequence>